<gene>
    <name evidence="2" type="ORF">ACFO0D_12215</name>
</gene>
<feature type="signal peptide" evidence="1">
    <location>
        <begin position="1"/>
        <end position="17"/>
    </location>
</feature>
<evidence type="ECO:0000313" key="3">
    <source>
        <dbReference type="Proteomes" id="UP001595952"/>
    </source>
</evidence>
<evidence type="ECO:0000256" key="1">
    <source>
        <dbReference type="SAM" id="SignalP"/>
    </source>
</evidence>
<protein>
    <submittedName>
        <fullName evidence="2">Uncharacterized protein</fullName>
    </submittedName>
</protein>
<dbReference type="RefSeq" id="WP_380062101.1">
    <property type="nucleotide sequence ID" value="NZ_JBHSEI010000008.1"/>
</dbReference>
<dbReference type="EMBL" id="JBHSEI010000008">
    <property type="protein sequence ID" value="MFC4639103.1"/>
    <property type="molecule type" value="Genomic_DNA"/>
</dbReference>
<proteinExistence type="predicted"/>
<keyword evidence="1" id="KW-0732">Signal</keyword>
<reference evidence="3" key="1">
    <citation type="journal article" date="2019" name="Int. J. Syst. Evol. Microbiol.">
        <title>The Global Catalogue of Microorganisms (GCM) 10K type strain sequencing project: providing services to taxonomists for standard genome sequencing and annotation.</title>
        <authorList>
            <consortium name="The Broad Institute Genomics Platform"/>
            <consortium name="The Broad Institute Genome Sequencing Center for Infectious Disease"/>
            <person name="Wu L."/>
            <person name="Ma J."/>
        </authorList>
    </citation>
    <scope>NUCLEOTIDE SEQUENCE [LARGE SCALE GENOMIC DNA]</scope>
    <source>
        <strain evidence="3">CCUG 55995</strain>
    </source>
</reference>
<sequence length="339" mass="35111">MRAFLLTALLLAAPASAQGTAPASVPVSAPLAPAKVLQLTAPVGATAEFQTVNQSRMTPGKVQVTAAPGRTVSATRLKTFEQQLGRAMGTPEATSMQGKLFVRVARRDADGTVALLTSIVQALPGEKQPLTLRLTQTFAPGGALQNLSMNTDHPVLKAMLAGLSPEKLRQFAEQNGGASASIYGRPLVKGAAQTQTSTVDLQDLLGALIQGMTGQDPQAARALASLKVSPMTVTTTTTYAGLNAQGLHVFTVAGRSGGYTLDLGGLGLGGAQAGQQPSQTLKVELLSLQTSGSSTVRPDGLPGPMNQQTTMQLAMTMQMDDVVVRLPMTMVQSLTAQPR</sequence>
<name>A0ABV9IA29_9DEIO</name>
<comment type="caution">
    <text evidence="2">The sequence shown here is derived from an EMBL/GenBank/DDBJ whole genome shotgun (WGS) entry which is preliminary data.</text>
</comment>
<organism evidence="2 3">
    <name type="scientific">Deinococcus hohokamensis</name>
    <dbReference type="NCBI Taxonomy" id="309883"/>
    <lineage>
        <taxon>Bacteria</taxon>
        <taxon>Thermotogati</taxon>
        <taxon>Deinococcota</taxon>
        <taxon>Deinococci</taxon>
        <taxon>Deinococcales</taxon>
        <taxon>Deinococcaceae</taxon>
        <taxon>Deinococcus</taxon>
    </lineage>
</organism>
<feature type="chain" id="PRO_5047303675" evidence="1">
    <location>
        <begin position="18"/>
        <end position="339"/>
    </location>
</feature>
<keyword evidence="3" id="KW-1185">Reference proteome</keyword>
<accession>A0ABV9IA29</accession>
<dbReference type="Proteomes" id="UP001595952">
    <property type="component" value="Unassembled WGS sequence"/>
</dbReference>
<evidence type="ECO:0000313" key="2">
    <source>
        <dbReference type="EMBL" id="MFC4639103.1"/>
    </source>
</evidence>